<dbReference type="PANTHER" id="PTHR42778">
    <property type="entry name" value="2-AMINOETHYLPHOSPHONATE--PYRUVATE TRANSAMINASE"/>
    <property type="match status" value="1"/>
</dbReference>
<dbReference type="InterPro" id="IPR012703">
    <property type="entry name" value="NH2EtPonate_pyrv_transaminase"/>
</dbReference>
<dbReference type="Gene3D" id="3.90.1150.10">
    <property type="entry name" value="Aspartate Aminotransferase, domain 1"/>
    <property type="match status" value="1"/>
</dbReference>
<dbReference type="NCBIfam" id="TIGR03301">
    <property type="entry name" value="PhnW-AepZ"/>
    <property type="match status" value="1"/>
</dbReference>
<evidence type="ECO:0000256" key="1">
    <source>
        <dbReference type="ARBA" id="ARBA00001933"/>
    </source>
</evidence>
<keyword evidence="5" id="KW-0670">Pyruvate</keyword>
<feature type="domain" description="Aminotransferase class V" evidence="9">
    <location>
        <begin position="15"/>
        <end position="267"/>
    </location>
</feature>
<keyword evidence="4 8" id="KW-0663">Pyridoxal phosphate</keyword>
<feature type="binding site" evidence="7">
    <location>
        <position position="321"/>
    </location>
    <ligand>
        <name>substrate</name>
    </ligand>
</feature>
<comment type="cofactor">
    <cofactor evidence="1 8">
        <name>pyridoxal 5'-phosphate</name>
        <dbReference type="ChEBI" id="CHEBI:597326"/>
    </cofactor>
</comment>
<organism evidence="10">
    <name type="scientific">Eutreptiella gymnastica</name>
    <dbReference type="NCBI Taxonomy" id="73025"/>
    <lineage>
        <taxon>Eukaryota</taxon>
        <taxon>Discoba</taxon>
        <taxon>Euglenozoa</taxon>
        <taxon>Euglenida</taxon>
        <taxon>Spirocuta</taxon>
        <taxon>Euglenophyceae</taxon>
        <taxon>Eutreptiales</taxon>
        <taxon>Eutreptiaceae</taxon>
        <taxon>Eutreptiella</taxon>
    </lineage>
</organism>
<accession>A0A7S1I872</accession>
<dbReference type="PANTHER" id="PTHR42778:SF1">
    <property type="entry name" value="2-AMINOETHYLPHOSPHONATE--PYRUVATE TRANSAMINASE"/>
    <property type="match status" value="1"/>
</dbReference>
<feature type="modified residue" description="N6-(pyridoxal phosphate)lysine" evidence="8">
    <location>
        <position position="175"/>
    </location>
</feature>
<proteinExistence type="inferred from homology"/>
<dbReference type="HAMAP" id="MF_01376">
    <property type="entry name" value="PhnW_aminotrans_5"/>
    <property type="match status" value="1"/>
</dbReference>
<dbReference type="InterPro" id="IPR015422">
    <property type="entry name" value="PyrdxlP-dep_Trfase_small"/>
</dbReference>
<reference evidence="10" key="1">
    <citation type="submission" date="2021-01" db="EMBL/GenBank/DDBJ databases">
        <authorList>
            <person name="Corre E."/>
            <person name="Pelletier E."/>
            <person name="Niang G."/>
            <person name="Scheremetjew M."/>
            <person name="Finn R."/>
            <person name="Kale V."/>
            <person name="Holt S."/>
            <person name="Cochrane G."/>
            <person name="Meng A."/>
            <person name="Brown T."/>
            <person name="Cohen L."/>
        </authorList>
    </citation>
    <scope>NUCLEOTIDE SEQUENCE</scope>
    <source>
        <strain evidence="10">NIES-381</strain>
    </source>
</reference>
<evidence type="ECO:0000256" key="8">
    <source>
        <dbReference type="PIRSR" id="PIRSR000524-50"/>
    </source>
</evidence>
<dbReference type="Gene3D" id="3.40.640.10">
    <property type="entry name" value="Type I PLP-dependent aspartate aminotransferase-like (Major domain)"/>
    <property type="match status" value="1"/>
</dbReference>
<evidence type="ECO:0000256" key="4">
    <source>
        <dbReference type="ARBA" id="ARBA00022898"/>
    </source>
</evidence>
<dbReference type="Pfam" id="PF00266">
    <property type="entry name" value="Aminotran_5"/>
    <property type="match status" value="1"/>
</dbReference>
<keyword evidence="3" id="KW-0808">Transferase</keyword>
<protein>
    <recommendedName>
        <fullName evidence="9">Aminotransferase class V domain-containing protein</fullName>
    </recommendedName>
</protein>
<dbReference type="InterPro" id="IPR000192">
    <property type="entry name" value="Aminotrans_V_dom"/>
</dbReference>
<dbReference type="InterPro" id="IPR015421">
    <property type="entry name" value="PyrdxlP-dep_Trfase_major"/>
</dbReference>
<name>A0A7S1I872_9EUGL</name>
<dbReference type="NCBIfam" id="NF010006">
    <property type="entry name" value="PRK13479.1"/>
    <property type="match status" value="1"/>
</dbReference>
<evidence type="ECO:0000259" key="9">
    <source>
        <dbReference type="Pfam" id="PF00266"/>
    </source>
</evidence>
<dbReference type="GO" id="GO:0019700">
    <property type="term" value="P:organic phosphonate catabolic process"/>
    <property type="evidence" value="ECO:0007669"/>
    <property type="project" value="InterPro"/>
</dbReference>
<dbReference type="SUPFAM" id="SSF53383">
    <property type="entry name" value="PLP-dependent transferases"/>
    <property type="match status" value="1"/>
</dbReference>
<gene>
    <name evidence="10" type="ORF">EGYM00392_LOCUS15316</name>
</gene>
<dbReference type="EMBL" id="HBGA01042010">
    <property type="protein sequence ID" value="CAD9004231.1"/>
    <property type="molecule type" value="Transcribed_RNA"/>
</dbReference>
<keyword evidence="2" id="KW-0032">Aminotransferase</keyword>
<evidence type="ECO:0000256" key="6">
    <source>
        <dbReference type="ARBA" id="ARBA00049460"/>
    </source>
</evidence>
<dbReference type="InterPro" id="IPR015424">
    <property type="entry name" value="PyrdxlP-dep_Trfase"/>
</dbReference>
<evidence type="ECO:0000256" key="3">
    <source>
        <dbReference type="ARBA" id="ARBA00022679"/>
    </source>
</evidence>
<evidence type="ECO:0000313" key="10">
    <source>
        <dbReference type="EMBL" id="CAD9004231.1"/>
    </source>
</evidence>
<evidence type="ECO:0000256" key="5">
    <source>
        <dbReference type="ARBA" id="ARBA00023317"/>
    </source>
</evidence>
<comment type="catalytic activity">
    <reaction evidence="6">
        <text>(2-aminoethyl)phosphonate + pyruvate = phosphonoacetaldehyde + L-alanine</text>
        <dbReference type="Rhea" id="RHEA:17021"/>
        <dbReference type="ChEBI" id="CHEBI:15361"/>
        <dbReference type="ChEBI" id="CHEBI:57418"/>
        <dbReference type="ChEBI" id="CHEBI:57972"/>
        <dbReference type="ChEBI" id="CHEBI:58383"/>
        <dbReference type="EC" id="2.6.1.37"/>
    </reaction>
</comment>
<dbReference type="AlphaFoldDB" id="A0A7S1I872"/>
<evidence type="ECO:0000256" key="7">
    <source>
        <dbReference type="PIRSR" id="PIRSR000524-1"/>
    </source>
</evidence>
<evidence type="ECO:0000256" key="2">
    <source>
        <dbReference type="ARBA" id="ARBA00022576"/>
    </source>
</evidence>
<dbReference type="PIRSF" id="PIRSF000524">
    <property type="entry name" value="SPT"/>
    <property type="match status" value="1"/>
</dbReference>
<sequence length="352" mass="38736">MQVDWGSRDAKFISAVKAMRHKMLQVGNVHGADSGYTMIPMQGSGSMGIEAILGSTVPPNGKVLIIKNGAYGDRMQKICRRLGIATVFLEFPESQTPDLTAVEAAMVRHPEITTVAVVHCETTTGILNPIDKISELRRRHLPDAVYFVDAMSSFGGVPVDVAGLQIDYLCTSSNKCVQGVPGFSVIIANVHHLKQTEGWARSLCLDLLAQYSGLERSGQFNNTPPIQSIMAFKQALDEIEQEGWAEGRSRRYQANARVIVDGLKGLGFQTYLPEDDSFGWIILTFLAPTHPKWNFERFYTLLNDEGFVIYPGKLTEQDCFRIGCIGDLHPQDAQALVECVAATLDQMGIALK</sequence>
<dbReference type="GO" id="GO:0047304">
    <property type="term" value="F:2-aminoethylphosphonate-pyruvate transaminase activity"/>
    <property type="evidence" value="ECO:0007669"/>
    <property type="project" value="UniProtKB-EC"/>
</dbReference>
<dbReference type="InterPro" id="IPR024169">
    <property type="entry name" value="SP_NH2Trfase/AEP_transaminase"/>
</dbReference>